<dbReference type="RefSeq" id="WP_170243601.1">
    <property type="nucleotide sequence ID" value="NZ_BJYE01000001.1"/>
</dbReference>
<comment type="caution">
    <text evidence="2">The sequence shown here is derived from an EMBL/GenBank/DDBJ whole genome shotgun (WGS) entry which is preliminary data.</text>
</comment>
<evidence type="ECO:0000256" key="1">
    <source>
        <dbReference type="SAM" id="Phobius"/>
    </source>
</evidence>
<accession>A0A511WZ69</accession>
<proteinExistence type="predicted"/>
<dbReference type="STRING" id="442899.SAMN05720591_101180"/>
<keyword evidence="1" id="KW-0472">Membrane</keyword>
<dbReference type="Proteomes" id="UP000321400">
    <property type="component" value="Unassembled WGS sequence"/>
</dbReference>
<dbReference type="EMBL" id="BJYE01000001">
    <property type="protein sequence ID" value="GEN55622.1"/>
    <property type="molecule type" value="Genomic_DNA"/>
</dbReference>
<evidence type="ECO:0000313" key="3">
    <source>
        <dbReference type="Proteomes" id="UP000321400"/>
    </source>
</evidence>
<keyword evidence="3" id="KW-1185">Reference proteome</keyword>
<dbReference type="Pfam" id="PF21844">
    <property type="entry name" value="DUF6903"/>
    <property type="match status" value="1"/>
</dbReference>
<reference evidence="2 3" key="1">
    <citation type="submission" date="2019-07" db="EMBL/GenBank/DDBJ databases">
        <title>Whole genome shotgun sequence of Halolactibacillus alkaliphilus NBRC 103919.</title>
        <authorList>
            <person name="Hosoyama A."/>
            <person name="Uohara A."/>
            <person name="Ohji S."/>
            <person name="Ichikawa N."/>
        </authorList>
    </citation>
    <scope>NUCLEOTIDE SEQUENCE [LARGE SCALE GENOMIC DNA]</scope>
    <source>
        <strain evidence="2 3">NBRC 103919</strain>
    </source>
</reference>
<keyword evidence="1" id="KW-0812">Transmembrane</keyword>
<dbReference type="AlphaFoldDB" id="A0A511WZ69"/>
<name>A0A511WZ69_9BACI</name>
<feature type="transmembrane region" description="Helical" evidence="1">
    <location>
        <begin position="6"/>
        <end position="27"/>
    </location>
</feature>
<sequence>MEENKATILLVVKAILFVIFMAMVIIGQRTTGHLYLFIQLIGLSGLLVLLWNYNRKYV</sequence>
<protein>
    <submittedName>
        <fullName evidence="2">Uncharacterized protein</fullName>
    </submittedName>
</protein>
<dbReference type="InterPro" id="IPR054198">
    <property type="entry name" value="DUF6903"/>
</dbReference>
<evidence type="ECO:0000313" key="2">
    <source>
        <dbReference type="EMBL" id="GEN55622.1"/>
    </source>
</evidence>
<keyword evidence="1" id="KW-1133">Transmembrane helix</keyword>
<feature type="transmembrane region" description="Helical" evidence="1">
    <location>
        <begin position="34"/>
        <end position="53"/>
    </location>
</feature>
<gene>
    <name evidence="2" type="ORF">HAL01_00860</name>
</gene>
<organism evidence="2 3">
    <name type="scientific">Halolactibacillus alkaliphilus</name>
    <dbReference type="NCBI Taxonomy" id="442899"/>
    <lineage>
        <taxon>Bacteria</taxon>
        <taxon>Bacillati</taxon>
        <taxon>Bacillota</taxon>
        <taxon>Bacilli</taxon>
        <taxon>Bacillales</taxon>
        <taxon>Bacillaceae</taxon>
        <taxon>Halolactibacillus</taxon>
    </lineage>
</organism>